<name>A0A2J6RAL5_HYAVF</name>
<sequence>MCVPRYPGLCAKNKSLQIVHLINTTVNTVINPTPTHCDPAIPSKCTHGRYQIVPAPSQCLPRFPSLLLLQSAYDTRVPHAFPHLQTAVQKQRARRISVVRVSTTAKIAIVRIRLRVRAAKRAPTVRCRGAPDPSLQHPSSLSGRHLEHACFVMQVLFSDTRHKAPGWSTREGTGCAPRHQDTKTYIHMR</sequence>
<keyword evidence="3" id="KW-1185">Reference proteome</keyword>
<protein>
    <submittedName>
        <fullName evidence="2">Uncharacterized protein</fullName>
    </submittedName>
</protein>
<feature type="compositionally biased region" description="Basic and acidic residues" evidence="1">
    <location>
        <begin position="178"/>
        <end position="189"/>
    </location>
</feature>
<dbReference type="Proteomes" id="UP000235786">
    <property type="component" value="Unassembled WGS sequence"/>
</dbReference>
<evidence type="ECO:0000313" key="3">
    <source>
        <dbReference type="Proteomes" id="UP000235786"/>
    </source>
</evidence>
<reference evidence="2 3" key="1">
    <citation type="submission" date="2016-04" db="EMBL/GenBank/DDBJ databases">
        <title>A degradative enzymes factory behind the ericoid mycorrhizal symbiosis.</title>
        <authorList>
            <consortium name="DOE Joint Genome Institute"/>
            <person name="Martino E."/>
            <person name="Morin E."/>
            <person name="Grelet G."/>
            <person name="Kuo A."/>
            <person name="Kohler A."/>
            <person name="Daghino S."/>
            <person name="Barry K."/>
            <person name="Choi C."/>
            <person name="Cichocki N."/>
            <person name="Clum A."/>
            <person name="Copeland A."/>
            <person name="Hainaut M."/>
            <person name="Haridas S."/>
            <person name="Labutti K."/>
            <person name="Lindquist E."/>
            <person name="Lipzen A."/>
            <person name="Khouja H.-R."/>
            <person name="Murat C."/>
            <person name="Ohm R."/>
            <person name="Olson A."/>
            <person name="Spatafora J."/>
            <person name="Veneault-Fourrey C."/>
            <person name="Henrissat B."/>
            <person name="Grigoriev I."/>
            <person name="Martin F."/>
            <person name="Perotto S."/>
        </authorList>
    </citation>
    <scope>NUCLEOTIDE SEQUENCE [LARGE SCALE GENOMIC DNA]</scope>
    <source>
        <strain evidence="2 3">F</strain>
    </source>
</reference>
<proteinExistence type="predicted"/>
<evidence type="ECO:0000313" key="2">
    <source>
        <dbReference type="EMBL" id="PMD35541.1"/>
    </source>
</evidence>
<gene>
    <name evidence="2" type="ORF">L207DRAFT_117741</name>
</gene>
<dbReference type="AlphaFoldDB" id="A0A2J6RAL5"/>
<dbReference type="EMBL" id="KZ613952">
    <property type="protein sequence ID" value="PMD35541.1"/>
    <property type="molecule type" value="Genomic_DNA"/>
</dbReference>
<evidence type="ECO:0000256" key="1">
    <source>
        <dbReference type="SAM" id="MobiDB-lite"/>
    </source>
</evidence>
<accession>A0A2J6RAL5</accession>
<organism evidence="2 3">
    <name type="scientific">Hyaloscypha variabilis (strain UAMH 11265 / GT02V1 / F)</name>
    <name type="common">Meliniomyces variabilis</name>
    <dbReference type="NCBI Taxonomy" id="1149755"/>
    <lineage>
        <taxon>Eukaryota</taxon>
        <taxon>Fungi</taxon>
        <taxon>Dikarya</taxon>
        <taxon>Ascomycota</taxon>
        <taxon>Pezizomycotina</taxon>
        <taxon>Leotiomycetes</taxon>
        <taxon>Helotiales</taxon>
        <taxon>Hyaloscyphaceae</taxon>
        <taxon>Hyaloscypha</taxon>
        <taxon>Hyaloscypha variabilis</taxon>
    </lineage>
</organism>
<feature type="region of interest" description="Disordered" evidence="1">
    <location>
        <begin position="167"/>
        <end position="189"/>
    </location>
</feature>